<reference evidence="3" key="1">
    <citation type="journal article" date="2019" name="Int. J. Syst. Evol. Microbiol.">
        <title>The Global Catalogue of Microorganisms (GCM) 10K type strain sequencing project: providing services to taxonomists for standard genome sequencing and annotation.</title>
        <authorList>
            <consortium name="The Broad Institute Genomics Platform"/>
            <consortium name="The Broad Institute Genome Sequencing Center for Infectious Disease"/>
            <person name="Wu L."/>
            <person name="Ma J."/>
        </authorList>
    </citation>
    <scope>NUCLEOTIDE SEQUENCE [LARGE SCALE GENOMIC DNA]</scope>
    <source>
        <strain evidence="3">JCM 31202</strain>
    </source>
</reference>
<evidence type="ECO:0000313" key="3">
    <source>
        <dbReference type="Proteomes" id="UP001596972"/>
    </source>
</evidence>
<keyword evidence="1" id="KW-1133">Transmembrane helix</keyword>
<feature type="transmembrane region" description="Helical" evidence="1">
    <location>
        <begin position="7"/>
        <end position="28"/>
    </location>
</feature>
<dbReference type="RefSeq" id="WP_378307660.1">
    <property type="nucleotide sequence ID" value="NZ_JBHTJA010000223.1"/>
</dbReference>
<accession>A0ABW3F4Z0</accession>
<proteinExistence type="predicted"/>
<evidence type="ECO:0000256" key="1">
    <source>
        <dbReference type="SAM" id="Phobius"/>
    </source>
</evidence>
<keyword evidence="3" id="KW-1185">Reference proteome</keyword>
<organism evidence="2 3">
    <name type="scientific">Actinomadura sediminis</name>
    <dbReference type="NCBI Taxonomy" id="1038904"/>
    <lineage>
        <taxon>Bacteria</taxon>
        <taxon>Bacillati</taxon>
        <taxon>Actinomycetota</taxon>
        <taxon>Actinomycetes</taxon>
        <taxon>Streptosporangiales</taxon>
        <taxon>Thermomonosporaceae</taxon>
        <taxon>Actinomadura</taxon>
    </lineage>
</organism>
<feature type="transmembrane region" description="Helical" evidence="1">
    <location>
        <begin position="98"/>
        <end position="118"/>
    </location>
</feature>
<feature type="transmembrane region" description="Helical" evidence="1">
    <location>
        <begin position="34"/>
        <end position="54"/>
    </location>
</feature>
<gene>
    <name evidence="2" type="ORF">ACFQ11_37430</name>
</gene>
<keyword evidence="1" id="KW-0472">Membrane</keyword>
<sequence>MTARRLGYLVLGVTIFWTAAYVVVYLARWEWQRALMSGVLLLIALVVGVAAAGARRLARIERSLAELRAEPAPVPRGRYAEGGTDAPRFRWLEDDDRYRVFIPVLLGAGIIVSGLAALVERVSGAFGRDAGLPAALAPPGGGVLAGAPEPGRDGRGRPLALGLAGALVAGVAVYQLAELTQDRPDEPVAAAASTLVIEADTRGETGAASVDPLVDRLWEYCRGSTRPYVRGGGAVPLGERRYAIVVRPALGEHALRRMLGCLQDGLIDRAKFRVVSVQPG</sequence>
<name>A0ABW3F4Z0_9ACTN</name>
<keyword evidence="1" id="KW-0812">Transmembrane</keyword>
<evidence type="ECO:0000313" key="2">
    <source>
        <dbReference type="EMBL" id="MFD0906106.1"/>
    </source>
</evidence>
<protein>
    <submittedName>
        <fullName evidence="2">Uncharacterized protein</fullName>
    </submittedName>
</protein>
<dbReference type="EMBL" id="JBHTJA010000223">
    <property type="protein sequence ID" value="MFD0906106.1"/>
    <property type="molecule type" value="Genomic_DNA"/>
</dbReference>
<dbReference type="Proteomes" id="UP001596972">
    <property type="component" value="Unassembled WGS sequence"/>
</dbReference>
<comment type="caution">
    <text evidence="2">The sequence shown here is derived from an EMBL/GenBank/DDBJ whole genome shotgun (WGS) entry which is preliminary data.</text>
</comment>